<evidence type="ECO:0000256" key="1">
    <source>
        <dbReference type="SAM" id="MobiDB-lite"/>
    </source>
</evidence>
<feature type="compositionally biased region" description="Acidic residues" evidence="1">
    <location>
        <begin position="294"/>
        <end position="303"/>
    </location>
</feature>
<gene>
    <name evidence="2" type="ORF">AAP_01875</name>
</gene>
<dbReference type="VEuPathDB" id="FungiDB:AAP_01875"/>
<feature type="region of interest" description="Disordered" evidence="1">
    <location>
        <begin position="276"/>
        <end position="377"/>
    </location>
</feature>
<dbReference type="AlphaFoldDB" id="A0A168AZM5"/>
<feature type="region of interest" description="Disordered" evidence="1">
    <location>
        <begin position="164"/>
        <end position="230"/>
    </location>
</feature>
<sequence>MDTEIEDLIPAPDVPGAQSLSQSNIENLLADNAPTETPPQPSRVSSPAKNMLGSLFRKRKREPSQSEARHRRPISEILTDAFVAGHGFMEPAGGIPMPSSASEPGGSRPERAHGETMFEIVSRKVRRLIGWNAQEHGPEQQAVVSIDENTQMSNTTLVGNEECHSVATPAPPRNSPARSELHTPPPNGYQCSTQHQQQQQPPSDTTGESRNDTSTAPTGQTTDSTSVTVPTSRFSFRQRFRDSLGAMNKMLMRESNPLSFRFLSFPYAGHFGRRAATATSEDAGNTTVHTGYDGDNEGQEDVASDSLASGPDEPSMMSSMLVQAQSMGSEPAKTKTGRVSGERSNGADGGESKKDQTMTSGDEGDDEAPRKNSTSKK</sequence>
<dbReference type="EMBL" id="AZGZ01000006">
    <property type="protein sequence ID" value="KZZ94575.1"/>
    <property type="molecule type" value="Genomic_DNA"/>
</dbReference>
<feature type="region of interest" description="Disordered" evidence="1">
    <location>
        <begin position="88"/>
        <end position="111"/>
    </location>
</feature>
<feature type="compositionally biased region" description="Polar residues" evidence="1">
    <location>
        <begin position="316"/>
        <end position="328"/>
    </location>
</feature>
<evidence type="ECO:0000313" key="2">
    <source>
        <dbReference type="EMBL" id="KZZ94575.1"/>
    </source>
</evidence>
<feature type="region of interest" description="Disordered" evidence="1">
    <location>
        <begin position="1"/>
        <end position="75"/>
    </location>
</feature>
<name>A0A168AZM5_9EURO</name>
<proteinExistence type="predicted"/>
<organism evidence="2 3">
    <name type="scientific">Ascosphaera apis ARSEF 7405</name>
    <dbReference type="NCBI Taxonomy" id="392613"/>
    <lineage>
        <taxon>Eukaryota</taxon>
        <taxon>Fungi</taxon>
        <taxon>Dikarya</taxon>
        <taxon>Ascomycota</taxon>
        <taxon>Pezizomycotina</taxon>
        <taxon>Eurotiomycetes</taxon>
        <taxon>Eurotiomycetidae</taxon>
        <taxon>Onygenales</taxon>
        <taxon>Ascosphaeraceae</taxon>
        <taxon>Ascosphaera</taxon>
    </lineage>
</organism>
<feature type="compositionally biased region" description="Polar residues" evidence="1">
    <location>
        <begin position="277"/>
        <end position="289"/>
    </location>
</feature>
<protein>
    <submittedName>
        <fullName evidence="2">Uncharacterized protein</fullName>
    </submittedName>
</protein>
<keyword evidence="3" id="KW-1185">Reference proteome</keyword>
<dbReference type="Proteomes" id="UP000242877">
    <property type="component" value="Unassembled WGS sequence"/>
</dbReference>
<evidence type="ECO:0000313" key="3">
    <source>
        <dbReference type="Proteomes" id="UP000242877"/>
    </source>
</evidence>
<feature type="compositionally biased region" description="Low complexity" evidence="1">
    <location>
        <begin position="221"/>
        <end position="230"/>
    </location>
</feature>
<accession>A0A168AZM5</accession>
<comment type="caution">
    <text evidence="2">The sequence shown here is derived from an EMBL/GenBank/DDBJ whole genome shotgun (WGS) entry which is preliminary data.</text>
</comment>
<reference evidence="2 3" key="1">
    <citation type="journal article" date="2016" name="Genome Biol. Evol.">
        <title>Divergent and convergent evolution of fungal pathogenicity.</title>
        <authorList>
            <person name="Shang Y."/>
            <person name="Xiao G."/>
            <person name="Zheng P."/>
            <person name="Cen K."/>
            <person name="Zhan S."/>
            <person name="Wang C."/>
        </authorList>
    </citation>
    <scope>NUCLEOTIDE SEQUENCE [LARGE SCALE GENOMIC DNA]</scope>
    <source>
        <strain evidence="2 3">ARSEF 7405</strain>
    </source>
</reference>
<feature type="compositionally biased region" description="Polar residues" evidence="1">
    <location>
        <begin position="201"/>
        <end position="220"/>
    </location>
</feature>